<comment type="caution">
    <text evidence="2">The sequence shown here is derived from an EMBL/GenBank/DDBJ whole genome shotgun (WGS) entry which is preliminary data.</text>
</comment>
<accession>A0A8S3ZLB0</accession>
<proteinExistence type="predicted"/>
<dbReference type="EMBL" id="CAJHNH020003860">
    <property type="protein sequence ID" value="CAG5130139.1"/>
    <property type="molecule type" value="Genomic_DNA"/>
</dbReference>
<protein>
    <submittedName>
        <fullName evidence="2">Uncharacterized protein</fullName>
    </submittedName>
</protein>
<reference evidence="2" key="1">
    <citation type="submission" date="2021-04" db="EMBL/GenBank/DDBJ databases">
        <authorList>
            <consortium name="Molecular Ecology Group"/>
        </authorList>
    </citation>
    <scope>NUCLEOTIDE SEQUENCE</scope>
</reference>
<feature type="region of interest" description="Disordered" evidence="1">
    <location>
        <begin position="63"/>
        <end position="105"/>
    </location>
</feature>
<evidence type="ECO:0000313" key="2">
    <source>
        <dbReference type="EMBL" id="CAG5130139.1"/>
    </source>
</evidence>
<evidence type="ECO:0000313" key="3">
    <source>
        <dbReference type="Proteomes" id="UP000678393"/>
    </source>
</evidence>
<organism evidence="2 3">
    <name type="scientific">Candidula unifasciata</name>
    <dbReference type="NCBI Taxonomy" id="100452"/>
    <lineage>
        <taxon>Eukaryota</taxon>
        <taxon>Metazoa</taxon>
        <taxon>Spiralia</taxon>
        <taxon>Lophotrochozoa</taxon>
        <taxon>Mollusca</taxon>
        <taxon>Gastropoda</taxon>
        <taxon>Heterobranchia</taxon>
        <taxon>Euthyneura</taxon>
        <taxon>Panpulmonata</taxon>
        <taxon>Eupulmonata</taxon>
        <taxon>Stylommatophora</taxon>
        <taxon>Helicina</taxon>
        <taxon>Helicoidea</taxon>
        <taxon>Geomitridae</taxon>
        <taxon>Candidula</taxon>
    </lineage>
</organism>
<gene>
    <name evidence="2" type="ORF">CUNI_LOCUS15697</name>
</gene>
<keyword evidence="3" id="KW-1185">Reference proteome</keyword>
<feature type="compositionally biased region" description="Basic and acidic residues" evidence="1">
    <location>
        <begin position="63"/>
        <end position="84"/>
    </location>
</feature>
<sequence>MELLEEKFADAREQHSSVFDSVLGLDICQRLKLLKLCWKDQNLFRFYQERGYFLQAGNDRCIHPHGDVQRRPDSQSHPSSREEEINIGARKNLLPSRNGHGRAQTRIIEAEQEQEGAPSCGVAH</sequence>
<dbReference type="Proteomes" id="UP000678393">
    <property type="component" value="Unassembled WGS sequence"/>
</dbReference>
<evidence type="ECO:0000256" key="1">
    <source>
        <dbReference type="SAM" id="MobiDB-lite"/>
    </source>
</evidence>
<feature type="non-terminal residue" evidence="2">
    <location>
        <position position="124"/>
    </location>
</feature>
<dbReference type="AlphaFoldDB" id="A0A8S3ZLB0"/>
<name>A0A8S3ZLB0_9EUPU</name>